<name>A0AAV1JMS8_9NEOP</name>
<reference evidence="1 2" key="1">
    <citation type="submission" date="2023-11" db="EMBL/GenBank/DDBJ databases">
        <authorList>
            <person name="Okamura Y."/>
        </authorList>
    </citation>
    <scope>NUCLEOTIDE SEQUENCE [LARGE SCALE GENOMIC DNA]</scope>
</reference>
<keyword evidence="2" id="KW-1185">Reference proteome</keyword>
<comment type="caution">
    <text evidence="1">The sequence shown here is derived from an EMBL/GenBank/DDBJ whole genome shotgun (WGS) entry which is preliminary data.</text>
</comment>
<sequence>MEAARRRGSHRIDMASLRSAGRCERFGALLRRMPRAPLDPHSPHLLCIYSGTAGAGDAGVAEFATQIFRAPIDLSSVDVATTATGAVAVASPTRAIYRRATTPARGRPRRQFSFITRPAASTLVHGAA</sequence>
<evidence type="ECO:0000313" key="1">
    <source>
        <dbReference type="EMBL" id="CAK1549729.1"/>
    </source>
</evidence>
<gene>
    <name evidence="1" type="ORF">LNINA_LOCUS9004</name>
</gene>
<dbReference type="AlphaFoldDB" id="A0AAV1JMS8"/>
<dbReference type="EMBL" id="CAVLEF010000040">
    <property type="protein sequence ID" value="CAK1549729.1"/>
    <property type="molecule type" value="Genomic_DNA"/>
</dbReference>
<protein>
    <submittedName>
        <fullName evidence="1">Uncharacterized protein</fullName>
    </submittedName>
</protein>
<evidence type="ECO:0000313" key="2">
    <source>
        <dbReference type="Proteomes" id="UP001497472"/>
    </source>
</evidence>
<organism evidence="1 2">
    <name type="scientific">Leptosia nina</name>
    <dbReference type="NCBI Taxonomy" id="320188"/>
    <lineage>
        <taxon>Eukaryota</taxon>
        <taxon>Metazoa</taxon>
        <taxon>Ecdysozoa</taxon>
        <taxon>Arthropoda</taxon>
        <taxon>Hexapoda</taxon>
        <taxon>Insecta</taxon>
        <taxon>Pterygota</taxon>
        <taxon>Neoptera</taxon>
        <taxon>Endopterygota</taxon>
        <taxon>Lepidoptera</taxon>
        <taxon>Glossata</taxon>
        <taxon>Ditrysia</taxon>
        <taxon>Papilionoidea</taxon>
        <taxon>Pieridae</taxon>
        <taxon>Pierinae</taxon>
        <taxon>Leptosia</taxon>
    </lineage>
</organism>
<accession>A0AAV1JMS8</accession>
<proteinExistence type="predicted"/>
<dbReference type="Proteomes" id="UP001497472">
    <property type="component" value="Unassembled WGS sequence"/>
</dbReference>